<evidence type="ECO:0000313" key="11">
    <source>
        <dbReference type="Proteomes" id="UP001642484"/>
    </source>
</evidence>
<name>A0ABP0QAL0_9DINO</name>
<evidence type="ECO:0000256" key="6">
    <source>
        <dbReference type="ARBA" id="ARBA00022989"/>
    </source>
</evidence>
<feature type="transmembrane region" description="Helical" evidence="9">
    <location>
        <begin position="76"/>
        <end position="95"/>
    </location>
</feature>
<keyword evidence="4" id="KW-1003">Cell membrane</keyword>
<dbReference type="PANTHER" id="PTHR19139:SF199">
    <property type="entry name" value="MIP17260P"/>
    <property type="match status" value="1"/>
</dbReference>
<dbReference type="Pfam" id="PF00230">
    <property type="entry name" value="MIP"/>
    <property type="match status" value="2"/>
</dbReference>
<gene>
    <name evidence="10" type="ORF">CCMP2556_LOCUS41409</name>
</gene>
<evidence type="ECO:0000256" key="1">
    <source>
        <dbReference type="ARBA" id="ARBA00004651"/>
    </source>
</evidence>
<evidence type="ECO:0000256" key="4">
    <source>
        <dbReference type="ARBA" id="ARBA00022475"/>
    </source>
</evidence>
<evidence type="ECO:0000256" key="9">
    <source>
        <dbReference type="SAM" id="Phobius"/>
    </source>
</evidence>
<feature type="transmembrane region" description="Helical" evidence="9">
    <location>
        <begin position="115"/>
        <end position="134"/>
    </location>
</feature>
<evidence type="ECO:0000256" key="5">
    <source>
        <dbReference type="ARBA" id="ARBA00022692"/>
    </source>
</evidence>
<evidence type="ECO:0000256" key="8">
    <source>
        <dbReference type="RuleBase" id="RU000477"/>
    </source>
</evidence>
<feature type="transmembrane region" description="Helical" evidence="9">
    <location>
        <begin position="146"/>
        <end position="164"/>
    </location>
</feature>
<proteinExistence type="inferred from homology"/>
<protein>
    <recommendedName>
        <fullName evidence="12">Aquaporin</fullName>
    </recommendedName>
</protein>
<evidence type="ECO:0000256" key="7">
    <source>
        <dbReference type="ARBA" id="ARBA00023136"/>
    </source>
</evidence>
<feature type="transmembrane region" description="Helical" evidence="9">
    <location>
        <begin position="184"/>
        <end position="207"/>
    </location>
</feature>
<dbReference type="InterPro" id="IPR034294">
    <property type="entry name" value="Aquaporin_transptr"/>
</dbReference>
<evidence type="ECO:0008006" key="12">
    <source>
        <dbReference type="Google" id="ProtNLM"/>
    </source>
</evidence>
<comment type="subcellular location">
    <subcellularLocation>
        <location evidence="1">Cell membrane</location>
        <topology evidence="1">Multi-pass membrane protein</topology>
    </subcellularLocation>
</comment>
<feature type="transmembrane region" description="Helical" evidence="9">
    <location>
        <begin position="340"/>
        <end position="360"/>
    </location>
</feature>
<feature type="transmembrane region" description="Helical" evidence="9">
    <location>
        <begin position="372"/>
        <end position="405"/>
    </location>
</feature>
<dbReference type="PANTHER" id="PTHR19139">
    <property type="entry name" value="AQUAPORIN TRANSPORTER"/>
    <property type="match status" value="1"/>
</dbReference>
<sequence length="460" mass="47756">MRPAAAAAELLGTGVVAFTVGCNVSAPNAPIEWQIASIACSLLAMMSAFGSISGGHLNPAVSLSMLCLGKIQLADAAAYLILQVAGAILGMLFASSIFQVSPPPVSSASLHGADLVVEGIFVLMLNFVILCVTGRRNHPESEPNQFYSVAASAALAAGLGSTQLKGGVLNPALTIALRLAGFGGFEAGVVGLVIAQLVAALLAAGLVQLLRPEEQLSTESFQNYIPKFGTRLGSELIGTTFLILTIGLSLQDQRRWWAPACALVGLVYALGDLSGGHFNPAVTTAVVLSRTRMLTTSDLLGFWASQVLGSVLATLALMALVPHFQWDLSPQAPFQAGAAYIMEFTFCIVLCLAVLSASCIKGIASDFSRNFYFGLAVGVALLAGSLSCGRISGACLNPAVALIVVVSSVLHSDTSAAFYASNYCLAQLFAGVTSAVLFRSTHAKEYASKSRTARLPFQMA</sequence>
<feature type="transmembrane region" description="Helical" evidence="9">
    <location>
        <begin position="299"/>
        <end position="320"/>
    </location>
</feature>
<comment type="similarity">
    <text evidence="2 8">Belongs to the MIP/aquaporin (TC 1.A.8) family.</text>
</comment>
<feature type="transmembrane region" description="Helical" evidence="9">
    <location>
        <begin position="228"/>
        <end position="250"/>
    </location>
</feature>
<feature type="transmembrane region" description="Helical" evidence="9">
    <location>
        <begin position="256"/>
        <end position="278"/>
    </location>
</feature>
<accession>A0ABP0QAL0</accession>
<dbReference type="SUPFAM" id="SSF81338">
    <property type="entry name" value="Aquaporin-like"/>
    <property type="match status" value="2"/>
</dbReference>
<reference evidence="10 11" key="1">
    <citation type="submission" date="2024-02" db="EMBL/GenBank/DDBJ databases">
        <authorList>
            <person name="Chen Y."/>
            <person name="Shah S."/>
            <person name="Dougan E. K."/>
            <person name="Thang M."/>
            <person name="Chan C."/>
        </authorList>
    </citation>
    <scope>NUCLEOTIDE SEQUENCE [LARGE SCALE GENOMIC DNA]</scope>
</reference>
<evidence type="ECO:0000256" key="2">
    <source>
        <dbReference type="ARBA" id="ARBA00006175"/>
    </source>
</evidence>
<keyword evidence="6 9" id="KW-1133">Transmembrane helix</keyword>
<keyword evidence="5 8" id="KW-0812">Transmembrane</keyword>
<feature type="transmembrane region" description="Helical" evidence="9">
    <location>
        <begin position="417"/>
        <end position="438"/>
    </location>
</feature>
<organism evidence="10 11">
    <name type="scientific">Durusdinium trenchii</name>
    <dbReference type="NCBI Taxonomy" id="1381693"/>
    <lineage>
        <taxon>Eukaryota</taxon>
        <taxon>Sar</taxon>
        <taxon>Alveolata</taxon>
        <taxon>Dinophyceae</taxon>
        <taxon>Suessiales</taxon>
        <taxon>Symbiodiniaceae</taxon>
        <taxon>Durusdinium</taxon>
    </lineage>
</organism>
<dbReference type="PRINTS" id="PR00783">
    <property type="entry name" value="MINTRINSICP"/>
</dbReference>
<dbReference type="PROSITE" id="PS51257">
    <property type="entry name" value="PROKAR_LIPOPROTEIN"/>
    <property type="match status" value="1"/>
</dbReference>
<feature type="transmembrane region" description="Helical" evidence="9">
    <location>
        <begin position="33"/>
        <end position="55"/>
    </location>
</feature>
<evidence type="ECO:0000313" key="10">
    <source>
        <dbReference type="EMBL" id="CAK9085274.1"/>
    </source>
</evidence>
<dbReference type="Proteomes" id="UP001642484">
    <property type="component" value="Unassembled WGS sequence"/>
</dbReference>
<dbReference type="InterPro" id="IPR000425">
    <property type="entry name" value="MIP"/>
</dbReference>
<keyword evidence="3 8" id="KW-0813">Transport</keyword>
<dbReference type="Gene3D" id="1.20.1080.10">
    <property type="entry name" value="Glycerol uptake facilitator protein"/>
    <property type="match status" value="3"/>
</dbReference>
<dbReference type="InterPro" id="IPR023271">
    <property type="entry name" value="Aquaporin-like"/>
</dbReference>
<evidence type="ECO:0000256" key="3">
    <source>
        <dbReference type="ARBA" id="ARBA00022448"/>
    </source>
</evidence>
<keyword evidence="7 9" id="KW-0472">Membrane</keyword>
<comment type="caution">
    <text evidence="10">The sequence shown here is derived from an EMBL/GenBank/DDBJ whole genome shotgun (WGS) entry which is preliminary data.</text>
</comment>
<dbReference type="InterPro" id="IPR022357">
    <property type="entry name" value="MIP_CS"/>
</dbReference>
<keyword evidence="11" id="KW-1185">Reference proteome</keyword>
<dbReference type="PROSITE" id="PS00221">
    <property type="entry name" value="MIP"/>
    <property type="match status" value="1"/>
</dbReference>
<dbReference type="EMBL" id="CAXAMN010024284">
    <property type="protein sequence ID" value="CAK9085274.1"/>
    <property type="molecule type" value="Genomic_DNA"/>
</dbReference>